<evidence type="ECO:0000313" key="10">
    <source>
        <dbReference type="Proteomes" id="UP001241747"/>
    </source>
</evidence>
<dbReference type="PROSITE" id="PS00090">
    <property type="entry name" value="NITROGENASE_1_2"/>
    <property type="match status" value="1"/>
</dbReference>
<keyword evidence="10" id="KW-1185">Reference proteome</keyword>
<evidence type="ECO:0000256" key="6">
    <source>
        <dbReference type="RuleBase" id="RU004021"/>
    </source>
</evidence>
<feature type="domain" description="BFD-like [2Fe-2S]-binding" evidence="8">
    <location>
        <begin position="496"/>
        <end position="544"/>
    </location>
</feature>
<name>A0ABU0L922_XANAG</name>
<dbReference type="Pfam" id="PF04324">
    <property type="entry name" value="Fer2_BFD"/>
    <property type="match status" value="2"/>
</dbReference>
<dbReference type="SUPFAM" id="SSF53807">
    <property type="entry name" value="Helical backbone' metal receptor"/>
    <property type="match status" value="1"/>
</dbReference>
<dbReference type="Gene3D" id="3.40.50.1980">
    <property type="entry name" value="Nitrogenase molybdenum iron protein domain"/>
    <property type="match status" value="1"/>
</dbReference>
<reference evidence="9 10" key="1">
    <citation type="submission" date="2023-07" db="EMBL/GenBank/DDBJ databases">
        <title>Genomic Encyclopedia of Type Strains, Phase IV (KMG-IV): sequencing the most valuable type-strain genomes for metagenomic binning, comparative biology and taxonomic classification.</title>
        <authorList>
            <person name="Goeker M."/>
        </authorList>
    </citation>
    <scope>NUCLEOTIDE SEQUENCE [LARGE SCALE GENOMIC DNA]</scope>
    <source>
        <strain evidence="9 10">DSM 3770</strain>
    </source>
</reference>
<comment type="pathway">
    <text evidence="2">Cofactor biosynthesis; Fe-Mo cofactor biosynthesis.</text>
</comment>
<evidence type="ECO:0000256" key="1">
    <source>
        <dbReference type="ARBA" id="ARBA00003171"/>
    </source>
</evidence>
<sequence length="635" mass="68483">MSSLSNTIQAVFNEPGCAKNQNKSEAEKKKGCTKQLQPGGAAGGCAFDGAKIALQPFTDVAHLVHGPIACEGNSWDNRGAKSSGSNIWRTGFTTDINETDVVFGGEKRLFKSIKEIIEKYDPPAIFVYQTCVPAMIGDDIDAVCKAAKEKFGKPVIPINSPGFVGPKNLGNKLAGEAILEHVIGTEEPEYTTPYDINIIGEYNLSGELWQVKPLLDELGIRILACISGDGKYKDVASSHRAKAAMMVCSKAMINVARKMEERYDIPFFEGSFYGIEDSSDSLREIARMLIEKGADPELMDRTEAIIAREEKKAWDAIAKFKPRFKGKKVLLITGGVKSWSVVAALQEAGLELVGTSVKKSTKEDKERIKELMGQDAHMIDDMTPREMYKMLKDAKADIMLSGGRSQFIALKANMPWLDINQERHHAYMGYVGMVKLVEEIDKALYNPIWEQVRKPAPWEDPAKSWQAKAIADMEAEAAALAADPVAAEKARRAKKICNCKSVDLGTIEDAIAAHGLTTVDGVREHTHASGGCGACAVRIEDIFEAVAAMPAGAVDAIVDPVAAEAARRAKKVCNCMSVDVGTIEDAIRAQGLTSVAEVKTHTKASGGCGNCAERVDDILSSVNGGSAPDALVAAE</sequence>
<proteinExistence type="inferred from homology"/>
<dbReference type="InterPro" id="IPR000510">
    <property type="entry name" value="Nase/OxRdtase_comp1"/>
</dbReference>
<accession>A0ABU0L922</accession>
<keyword evidence="5 6" id="KW-0535">Nitrogen fixation</keyword>
<dbReference type="InterPro" id="IPR049939">
    <property type="entry name" value="NifE-like"/>
</dbReference>
<dbReference type="InterPro" id="IPR007419">
    <property type="entry name" value="BFD-like_2Fe2S-bd_dom"/>
</dbReference>
<dbReference type="CDD" id="cd01968">
    <property type="entry name" value="Nitrogenase_NifE_I"/>
    <property type="match status" value="1"/>
</dbReference>
<evidence type="ECO:0000256" key="5">
    <source>
        <dbReference type="ARBA" id="ARBA00023231"/>
    </source>
</evidence>
<feature type="domain" description="Nitrogenase/oxidoreductase component 1" evidence="7">
    <location>
        <begin position="45"/>
        <end position="444"/>
    </location>
</feature>
<feature type="domain" description="BFD-like [2Fe-2S]-binding" evidence="8">
    <location>
        <begin position="572"/>
        <end position="620"/>
    </location>
</feature>
<protein>
    <recommendedName>
        <fullName evidence="4">Nitrogenase iron-molybdenum cofactor biosynthesis protein NifE</fullName>
    </recommendedName>
</protein>
<comment type="function">
    <text evidence="1">This protein may play a role in the biosynthesis of the prosthetic group of nitrogenase (FeMo cofactor).</text>
</comment>
<comment type="caution">
    <text evidence="9">The sequence shown here is derived from an EMBL/GenBank/DDBJ whole genome shotgun (WGS) entry which is preliminary data.</text>
</comment>
<dbReference type="PROSITE" id="PS00699">
    <property type="entry name" value="NITROGENASE_1_1"/>
    <property type="match status" value="1"/>
</dbReference>
<dbReference type="InterPro" id="IPR041854">
    <property type="entry name" value="BFD-like_2Fe2S-bd_dom_sf"/>
</dbReference>
<organism evidence="9 10">
    <name type="scientific">Xanthobacter agilis</name>
    <dbReference type="NCBI Taxonomy" id="47492"/>
    <lineage>
        <taxon>Bacteria</taxon>
        <taxon>Pseudomonadati</taxon>
        <taxon>Pseudomonadota</taxon>
        <taxon>Alphaproteobacteria</taxon>
        <taxon>Hyphomicrobiales</taxon>
        <taxon>Xanthobacteraceae</taxon>
        <taxon>Xanthobacter</taxon>
    </lineage>
</organism>
<dbReference type="InterPro" id="IPR005973">
    <property type="entry name" value="NifE"/>
</dbReference>
<dbReference type="InterPro" id="IPR000318">
    <property type="entry name" value="Nase_comp1_CS"/>
</dbReference>
<dbReference type="PANTHER" id="PTHR42956">
    <property type="entry name" value="NITROGENASE IRON-MOLYBDENUM COFACTOR BIOSYNTHESIS PROTEIN NIFE"/>
    <property type="match status" value="1"/>
</dbReference>
<evidence type="ECO:0000259" key="7">
    <source>
        <dbReference type="Pfam" id="PF00148"/>
    </source>
</evidence>
<dbReference type="RefSeq" id="WP_237346140.1">
    <property type="nucleotide sequence ID" value="NZ_JABWGX010000016.1"/>
</dbReference>
<evidence type="ECO:0000313" key="9">
    <source>
        <dbReference type="EMBL" id="MDQ0503647.1"/>
    </source>
</evidence>
<evidence type="ECO:0000256" key="4">
    <source>
        <dbReference type="ARBA" id="ARBA00013280"/>
    </source>
</evidence>
<evidence type="ECO:0000256" key="2">
    <source>
        <dbReference type="ARBA" id="ARBA00005155"/>
    </source>
</evidence>
<dbReference type="EMBL" id="JAUSVY010000001">
    <property type="protein sequence ID" value="MDQ0503647.1"/>
    <property type="molecule type" value="Genomic_DNA"/>
</dbReference>
<dbReference type="PANTHER" id="PTHR42956:SF1">
    <property type="entry name" value="NITROGENASE IRON-MOLYBDENUM COFACTOR BIOSYNTHESIS PROTEIN NIFE"/>
    <property type="match status" value="1"/>
</dbReference>
<gene>
    <name evidence="9" type="ORF">QOZ94_000417</name>
</gene>
<dbReference type="Gene3D" id="1.10.10.1100">
    <property type="entry name" value="BFD-like [2Fe-2S]-binding domain"/>
    <property type="match status" value="2"/>
</dbReference>
<dbReference type="Gene3D" id="3.40.50.12380">
    <property type="entry name" value="Nitrogenase MoFe cofactor biosynthesis protein NifE, C-terminal"/>
    <property type="match status" value="1"/>
</dbReference>
<evidence type="ECO:0000259" key="8">
    <source>
        <dbReference type="Pfam" id="PF04324"/>
    </source>
</evidence>
<dbReference type="NCBIfam" id="TIGR01283">
    <property type="entry name" value="nifE"/>
    <property type="match status" value="1"/>
</dbReference>
<dbReference type="Pfam" id="PF00148">
    <property type="entry name" value="Oxidored_nitro"/>
    <property type="match status" value="1"/>
</dbReference>
<comment type="similarity">
    <text evidence="3 6">Belongs to the NifD/NifK/NifE/NifN family.</text>
</comment>
<evidence type="ECO:0000256" key="3">
    <source>
        <dbReference type="ARBA" id="ARBA00011002"/>
    </source>
</evidence>
<dbReference type="Proteomes" id="UP001241747">
    <property type="component" value="Unassembled WGS sequence"/>
</dbReference>